<protein>
    <submittedName>
        <fullName evidence="1">Uncharacterized protein</fullName>
    </submittedName>
</protein>
<accession>A0ACB9JE30</accession>
<name>A0ACB9JE30_9ASTR</name>
<dbReference type="Proteomes" id="UP001056120">
    <property type="component" value="Linkage Group LG04"/>
</dbReference>
<evidence type="ECO:0000313" key="1">
    <source>
        <dbReference type="EMBL" id="KAI3818602.1"/>
    </source>
</evidence>
<comment type="caution">
    <text evidence="1">The sequence shown here is derived from an EMBL/GenBank/DDBJ whole genome shotgun (WGS) entry which is preliminary data.</text>
</comment>
<keyword evidence="2" id="KW-1185">Reference proteome</keyword>
<gene>
    <name evidence="1" type="ORF">L1987_12415</name>
</gene>
<dbReference type="EMBL" id="CM042021">
    <property type="protein sequence ID" value="KAI3818602.1"/>
    <property type="molecule type" value="Genomic_DNA"/>
</dbReference>
<organism evidence="1 2">
    <name type="scientific">Smallanthus sonchifolius</name>
    <dbReference type="NCBI Taxonomy" id="185202"/>
    <lineage>
        <taxon>Eukaryota</taxon>
        <taxon>Viridiplantae</taxon>
        <taxon>Streptophyta</taxon>
        <taxon>Embryophyta</taxon>
        <taxon>Tracheophyta</taxon>
        <taxon>Spermatophyta</taxon>
        <taxon>Magnoliopsida</taxon>
        <taxon>eudicotyledons</taxon>
        <taxon>Gunneridae</taxon>
        <taxon>Pentapetalae</taxon>
        <taxon>asterids</taxon>
        <taxon>campanulids</taxon>
        <taxon>Asterales</taxon>
        <taxon>Asteraceae</taxon>
        <taxon>Asteroideae</taxon>
        <taxon>Heliantheae alliance</taxon>
        <taxon>Millerieae</taxon>
        <taxon>Smallanthus</taxon>
    </lineage>
</organism>
<evidence type="ECO:0000313" key="2">
    <source>
        <dbReference type="Proteomes" id="UP001056120"/>
    </source>
</evidence>
<reference evidence="1 2" key="2">
    <citation type="journal article" date="2022" name="Mol. Ecol. Resour.">
        <title>The genomes of chicory, endive, great burdock and yacon provide insights into Asteraceae paleo-polyploidization history and plant inulin production.</title>
        <authorList>
            <person name="Fan W."/>
            <person name="Wang S."/>
            <person name="Wang H."/>
            <person name="Wang A."/>
            <person name="Jiang F."/>
            <person name="Liu H."/>
            <person name="Zhao H."/>
            <person name="Xu D."/>
            <person name="Zhang Y."/>
        </authorList>
    </citation>
    <scope>NUCLEOTIDE SEQUENCE [LARGE SCALE GENOMIC DNA]</scope>
    <source>
        <strain evidence="2">cv. Yunnan</strain>
        <tissue evidence="1">Leaves</tissue>
    </source>
</reference>
<proteinExistence type="predicted"/>
<reference evidence="2" key="1">
    <citation type="journal article" date="2022" name="Mol. Ecol. Resour.">
        <title>The genomes of chicory, endive, great burdock and yacon provide insights into Asteraceae palaeo-polyploidization history and plant inulin production.</title>
        <authorList>
            <person name="Fan W."/>
            <person name="Wang S."/>
            <person name="Wang H."/>
            <person name="Wang A."/>
            <person name="Jiang F."/>
            <person name="Liu H."/>
            <person name="Zhao H."/>
            <person name="Xu D."/>
            <person name="Zhang Y."/>
        </authorList>
    </citation>
    <scope>NUCLEOTIDE SEQUENCE [LARGE SCALE GENOMIC DNA]</scope>
    <source>
        <strain evidence="2">cv. Yunnan</strain>
    </source>
</reference>
<sequence length="82" mass="9291">MSLSSSSGVLPIFTRQQLFHYWDEIGNETTCYEEVIDEADPKDEIKIKAILVHEIGNEVVSEGETKIEDNPKIGNEPILEEE</sequence>